<dbReference type="RefSeq" id="WP_214625625.1">
    <property type="nucleotide sequence ID" value="NZ_JAHGAW010000017.1"/>
</dbReference>
<dbReference type="Proteomes" id="UP001138757">
    <property type="component" value="Unassembled WGS sequence"/>
</dbReference>
<comment type="caution">
    <text evidence="1">The sequence shown here is derived from an EMBL/GenBank/DDBJ whole genome shotgun (WGS) entry which is preliminary data.</text>
</comment>
<evidence type="ECO:0000313" key="2">
    <source>
        <dbReference type="Proteomes" id="UP001138757"/>
    </source>
</evidence>
<sequence>MSVKSLIDHPIHLGRGGLATSEPQFTRDMGWYVDYGARHAHDGSDGRLVSEYLFTENWAGWERHPAGDEVVYCLSVTCSPEMSSD</sequence>
<keyword evidence="2" id="KW-1185">Reference proteome</keyword>
<accession>A0A9X1DFM9</accession>
<organism evidence="1 2">
    <name type="scientific">Sphingobium nicotianae</name>
    <dbReference type="NCBI Taxonomy" id="2782607"/>
    <lineage>
        <taxon>Bacteria</taxon>
        <taxon>Pseudomonadati</taxon>
        <taxon>Pseudomonadota</taxon>
        <taxon>Alphaproteobacteria</taxon>
        <taxon>Sphingomonadales</taxon>
        <taxon>Sphingomonadaceae</taxon>
        <taxon>Sphingobium</taxon>
    </lineage>
</organism>
<dbReference type="EMBL" id="JAHGAW010000017">
    <property type="protein sequence ID" value="MBT2189385.1"/>
    <property type="molecule type" value="Genomic_DNA"/>
</dbReference>
<evidence type="ECO:0000313" key="1">
    <source>
        <dbReference type="EMBL" id="MBT2189385.1"/>
    </source>
</evidence>
<dbReference type="AlphaFoldDB" id="A0A9X1DFM9"/>
<protein>
    <submittedName>
        <fullName evidence="1">Uncharacterized protein</fullName>
    </submittedName>
</protein>
<name>A0A9X1DFM9_9SPHN</name>
<proteinExistence type="predicted"/>
<reference evidence="1" key="1">
    <citation type="submission" date="2021-05" db="EMBL/GenBank/DDBJ databases">
        <title>Genome of Sphingobium sp. strain.</title>
        <authorList>
            <person name="Fan R."/>
        </authorList>
    </citation>
    <scope>NUCLEOTIDE SEQUENCE</scope>
    <source>
        <strain evidence="1">H33</strain>
    </source>
</reference>
<gene>
    <name evidence="1" type="ORF">KK488_20735</name>
</gene>